<reference evidence="1 2" key="1">
    <citation type="journal article" date="2019" name="Nat. Plants">
        <title>Stout camphor tree genome fills gaps in understanding of flowering plant genome evolution.</title>
        <authorList>
            <person name="Chaw S.M."/>
            <person name="Liu Y.C."/>
            <person name="Wu Y.W."/>
            <person name="Wang H.Y."/>
            <person name="Lin C.I."/>
            <person name="Wu C.S."/>
            <person name="Ke H.M."/>
            <person name="Chang L.Y."/>
            <person name="Hsu C.Y."/>
            <person name="Yang H.T."/>
            <person name="Sudianto E."/>
            <person name="Hsu M.H."/>
            <person name="Wu K.P."/>
            <person name="Wang L.N."/>
            <person name="Leebens-Mack J.H."/>
            <person name="Tsai I.J."/>
        </authorList>
    </citation>
    <scope>NUCLEOTIDE SEQUENCE [LARGE SCALE GENOMIC DNA]</scope>
    <source>
        <strain evidence="2">cv. Chaw 1501</strain>
        <tissue evidence="1">Young leaves</tissue>
    </source>
</reference>
<dbReference type="OrthoDB" id="771233at2759"/>
<evidence type="ECO:0000313" key="1">
    <source>
        <dbReference type="EMBL" id="RWR96996.1"/>
    </source>
</evidence>
<proteinExistence type="predicted"/>
<dbReference type="STRING" id="337451.A0A3S3PSU5"/>
<dbReference type="Pfam" id="PF03140">
    <property type="entry name" value="DUF247"/>
    <property type="match status" value="1"/>
</dbReference>
<dbReference type="EMBL" id="QPKB01000012">
    <property type="protein sequence ID" value="RWR96996.1"/>
    <property type="molecule type" value="Genomic_DNA"/>
</dbReference>
<name>A0A3S3PSU5_9MAGN</name>
<keyword evidence="2" id="KW-1185">Reference proteome</keyword>
<organism evidence="1 2">
    <name type="scientific">Cinnamomum micranthum f. kanehirae</name>
    <dbReference type="NCBI Taxonomy" id="337451"/>
    <lineage>
        <taxon>Eukaryota</taxon>
        <taxon>Viridiplantae</taxon>
        <taxon>Streptophyta</taxon>
        <taxon>Embryophyta</taxon>
        <taxon>Tracheophyta</taxon>
        <taxon>Spermatophyta</taxon>
        <taxon>Magnoliopsida</taxon>
        <taxon>Magnoliidae</taxon>
        <taxon>Laurales</taxon>
        <taxon>Lauraceae</taxon>
        <taxon>Cinnamomum</taxon>
    </lineage>
</organism>
<dbReference type="PANTHER" id="PTHR31170">
    <property type="entry name" value="BNAC04G53230D PROTEIN"/>
    <property type="match status" value="1"/>
</dbReference>
<evidence type="ECO:0000313" key="2">
    <source>
        <dbReference type="Proteomes" id="UP000283530"/>
    </source>
</evidence>
<comment type="caution">
    <text evidence="1">The sequence shown here is derived from an EMBL/GenBank/DDBJ whole genome shotgun (WGS) entry which is preliminary data.</text>
</comment>
<gene>
    <name evidence="1" type="ORF">CKAN_02640300</name>
</gene>
<dbReference type="AlphaFoldDB" id="A0A3S3PSU5"/>
<dbReference type="PANTHER" id="PTHR31170:SF25">
    <property type="entry name" value="BNAA09G04570D PROTEIN"/>
    <property type="match status" value="1"/>
</dbReference>
<sequence length="469" mass="54475">MEDRDIDLLGDSIKESLSSMKDRISDTGIIMPRVPERFRLGENDAYEPRIISFGPYHDLKEKLYATQRYKFSYLQEILSRDPMIPLKRYINMVSSMIDKIKCCYPDYFYLKDPVLIKMMVIDGCFIVEYLLRVHERVKDELSSMVLIQLLKYDILLLENHLPFFILYKIYKLAITPSSSNSYPPSFTHLAIGYFNWVFQKEINLPPPPPETVHHLLHLYHLFCLYTPGVEEGAGDETLISNIDITSLTSHKDSSIMIPGATLLQEAGIRFKVKEVEGSSLDVTFNEGEGEMVIPRLFIDSSTKSKLRNLIAFEQFYPNYESKFSKSFSVYCSFMNDIINTHEDVALLCEKDIIRHSLGSNEEVAHIFNHLNGGAIIAQSHYLNDTYEKLLEAFSWFLPFSKPTSLATLLISLWLHLLLINELISLQYFYENQKIPSKKRREEIKRRRFLHIKSVLSSNLSPRQRSDCRC</sequence>
<dbReference type="InterPro" id="IPR004158">
    <property type="entry name" value="DUF247_pln"/>
</dbReference>
<dbReference type="Proteomes" id="UP000283530">
    <property type="component" value="Unassembled WGS sequence"/>
</dbReference>
<protein>
    <submittedName>
        <fullName evidence="1">UPF0481-like protein</fullName>
    </submittedName>
</protein>
<accession>A0A3S3PSU5</accession>